<dbReference type="PROSITE" id="PS50293">
    <property type="entry name" value="TPR_REGION"/>
    <property type="match status" value="1"/>
</dbReference>
<dbReference type="PANTHER" id="PTHR44943:SF8">
    <property type="entry name" value="TPR REPEAT-CONTAINING PROTEIN MJ0263"/>
    <property type="match status" value="1"/>
</dbReference>
<dbReference type="Pfam" id="PF13181">
    <property type="entry name" value="TPR_8"/>
    <property type="match status" value="1"/>
</dbReference>
<protein>
    <recommendedName>
        <fullName evidence="4">TPR domain protein, component of TonB system</fullName>
    </recommendedName>
</protein>
<evidence type="ECO:0000313" key="3">
    <source>
        <dbReference type="EMBL" id="VAX21218.1"/>
    </source>
</evidence>
<dbReference type="PANTHER" id="PTHR44943">
    <property type="entry name" value="CELLULOSE SYNTHASE OPERON PROTEIN C"/>
    <property type="match status" value="1"/>
</dbReference>
<dbReference type="Pfam" id="PF14559">
    <property type="entry name" value="TPR_19"/>
    <property type="match status" value="1"/>
</dbReference>
<organism evidence="3">
    <name type="scientific">hydrothermal vent metagenome</name>
    <dbReference type="NCBI Taxonomy" id="652676"/>
    <lineage>
        <taxon>unclassified sequences</taxon>
        <taxon>metagenomes</taxon>
        <taxon>ecological metagenomes</taxon>
    </lineage>
</organism>
<evidence type="ECO:0008006" key="4">
    <source>
        <dbReference type="Google" id="ProtNLM"/>
    </source>
</evidence>
<reference evidence="3" key="1">
    <citation type="submission" date="2018-06" db="EMBL/GenBank/DDBJ databases">
        <authorList>
            <person name="Zhirakovskaya E."/>
        </authorList>
    </citation>
    <scope>NUCLEOTIDE SEQUENCE</scope>
</reference>
<evidence type="ECO:0000256" key="1">
    <source>
        <dbReference type="ARBA" id="ARBA00022737"/>
    </source>
</evidence>
<dbReference type="InterPro" id="IPR011990">
    <property type="entry name" value="TPR-like_helical_dom_sf"/>
</dbReference>
<keyword evidence="2" id="KW-0802">TPR repeat</keyword>
<dbReference type="EMBL" id="UOGD01000191">
    <property type="protein sequence ID" value="VAX21218.1"/>
    <property type="molecule type" value="Genomic_DNA"/>
</dbReference>
<dbReference type="AlphaFoldDB" id="A0A3B1CBA3"/>
<dbReference type="Gene3D" id="1.25.40.10">
    <property type="entry name" value="Tetratricopeptide repeat domain"/>
    <property type="match status" value="4"/>
</dbReference>
<gene>
    <name evidence="3" type="ORF">MNBD_IGNAVI01-2022</name>
</gene>
<keyword evidence="1" id="KW-0677">Repeat</keyword>
<dbReference type="InterPro" id="IPR051685">
    <property type="entry name" value="Ycf3/AcsC/BcsC/TPR_MFPF"/>
</dbReference>
<dbReference type="InterPro" id="IPR019734">
    <property type="entry name" value="TPR_rpt"/>
</dbReference>
<name>A0A3B1CBA3_9ZZZZ</name>
<dbReference type="PROSITE" id="PS50005">
    <property type="entry name" value="TPR"/>
    <property type="match status" value="2"/>
</dbReference>
<evidence type="ECO:0000256" key="2">
    <source>
        <dbReference type="ARBA" id="ARBA00022803"/>
    </source>
</evidence>
<dbReference type="SUPFAM" id="SSF48452">
    <property type="entry name" value="TPR-like"/>
    <property type="match status" value="2"/>
</dbReference>
<sequence length="387" mass="44041">MKKVLSFLIIISMVFGFTAFQCSSTELTSAKLYIQQKNYTKAIESLKKETTKNPKSDEGFYLLGYVMGEQGDLKAMVENFDKSLAISKKFAKEINDYKKYQWQDNFNKGVGLFNRGTKVQDPDSSKMFFDKSIERFQNAIICEPDTVGAYKNLVYSLINAGREDELEAPLKKILDLSHDSDAYVDLAKVYNNQAITLMNSYKDSKNVADSLEAMKMYDKEIALLEEGYKLHPEDSAILAQLSNAYVEANKMDVAMETFKKGIEKDPTNEKYRYNYGVLLLGANQYADAVEQFKKAIEIKSDYPSAYYNLGVAYLKWGAELQEKAIQENSDDMSYKEKFKAALGPLEKYLESNPKDAAIWNYVGKVYANLGNTEKSKEAFEKADQYSK</sequence>
<dbReference type="SMART" id="SM00028">
    <property type="entry name" value="TPR"/>
    <property type="match status" value="7"/>
</dbReference>
<proteinExistence type="predicted"/>
<accession>A0A3B1CBA3</accession>
<dbReference type="Pfam" id="PF13414">
    <property type="entry name" value="TPR_11"/>
    <property type="match status" value="1"/>
</dbReference>